<accession>A0A5C7IZH8</accession>
<dbReference type="Pfam" id="PF03634">
    <property type="entry name" value="TCP"/>
    <property type="match status" value="1"/>
</dbReference>
<feature type="domain" description="TCP" evidence="7">
    <location>
        <begin position="15"/>
        <end position="69"/>
    </location>
</feature>
<dbReference type="PANTHER" id="PTHR31072">
    <property type="entry name" value="TRANSCRIPTION FACTOR TCP4-RELATED"/>
    <property type="match status" value="1"/>
</dbReference>
<reference evidence="9" key="1">
    <citation type="journal article" date="2019" name="Gigascience">
        <title>De novo genome assembly of the endangered Acer yangbiense, a plant species with extremely small populations endemic to Yunnan Province, China.</title>
        <authorList>
            <person name="Yang J."/>
            <person name="Wariss H.M."/>
            <person name="Tao L."/>
            <person name="Zhang R."/>
            <person name="Yun Q."/>
            <person name="Hollingsworth P."/>
            <person name="Dao Z."/>
            <person name="Luo G."/>
            <person name="Guo H."/>
            <person name="Ma Y."/>
            <person name="Sun W."/>
        </authorList>
    </citation>
    <scope>NUCLEOTIDE SEQUENCE [LARGE SCALE GENOMIC DNA]</scope>
    <source>
        <strain evidence="9">cv. Malutang</strain>
    </source>
</reference>
<gene>
    <name evidence="8" type="ORF">EZV62_002395</name>
</gene>
<dbReference type="EMBL" id="VAHF01000001">
    <property type="protein sequence ID" value="TXG73816.1"/>
    <property type="molecule type" value="Genomic_DNA"/>
</dbReference>
<evidence type="ECO:0000256" key="3">
    <source>
        <dbReference type="ARBA" id="ARBA00023125"/>
    </source>
</evidence>
<evidence type="ECO:0000313" key="9">
    <source>
        <dbReference type="Proteomes" id="UP000323000"/>
    </source>
</evidence>
<keyword evidence="5" id="KW-0539">Nucleus</keyword>
<evidence type="ECO:0000256" key="1">
    <source>
        <dbReference type="ARBA" id="ARBA00004123"/>
    </source>
</evidence>
<name>A0A5C7IZH8_9ROSI</name>
<keyword evidence="4" id="KW-0804">Transcription</keyword>
<dbReference type="OrthoDB" id="1911901at2759"/>
<keyword evidence="3" id="KW-0238">DNA-binding</keyword>
<dbReference type="GO" id="GO:0003700">
    <property type="term" value="F:DNA-binding transcription factor activity"/>
    <property type="evidence" value="ECO:0007669"/>
    <property type="project" value="InterPro"/>
</dbReference>
<dbReference type="InterPro" id="IPR005333">
    <property type="entry name" value="Transcription_factor_TCP"/>
</dbReference>
<dbReference type="AlphaFoldDB" id="A0A5C7IZH8"/>
<dbReference type="InterPro" id="IPR017887">
    <property type="entry name" value="TF_TCP_subgr"/>
</dbReference>
<comment type="caution">
    <text evidence="8">The sequence shown here is derived from an EMBL/GenBank/DDBJ whole genome shotgun (WGS) entry which is preliminary data.</text>
</comment>
<evidence type="ECO:0000259" key="7">
    <source>
        <dbReference type="PROSITE" id="PS51369"/>
    </source>
</evidence>
<feature type="compositionally biased region" description="Basic and acidic residues" evidence="6">
    <location>
        <begin position="94"/>
        <end position="103"/>
    </location>
</feature>
<feature type="region of interest" description="Disordered" evidence="6">
    <location>
        <begin position="1"/>
        <end position="25"/>
    </location>
</feature>
<dbReference type="Proteomes" id="UP000323000">
    <property type="component" value="Chromosome 1"/>
</dbReference>
<dbReference type="PANTHER" id="PTHR31072:SF143">
    <property type="entry name" value="TCP DOMAIN-CONTAINING PROTEIN"/>
    <property type="match status" value="1"/>
</dbReference>
<evidence type="ECO:0000256" key="2">
    <source>
        <dbReference type="ARBA" id="ARBA00023015"/>
    </source>
</evidence>
<dbReference type="PROSITE" id="PS51369">
    <property type="entry name" value="TCP"/>
    <property type="match status" value="1"/>
</dbReference>
<evidence type="ECO:0000256" key="5">
    <source>
        <dbReference type="ARBA" id="ARBA00023242"/>
    </source>
</evidence>
<dbReference type="GO" id="GO:0005634">
    <property type="term" value="C:nucleus"/>
    <property type="evidence" value="ECO:0007669"/>
    <property type="project" value="UniProtKB-SubCell"/>
</dbReference>
<feature type="region of interest" description="Disordered" evidence="6">
    <location>
        <begin position="94"/>
        <end position="113"/>
    </location>
</feature>
<evidence type="ECO:0000256" key="4">
    <source>
        <dbReference type="ARBA" id="ARBA00023163"/>
    </source>
</evidence>
<keyword evidence="9" id="KW-1185">Reference proteome</keyword>
<keyword evidence="2" id="KW-0805">Transcription regulation</keyword>
<sequence length="113" mass="12686">MDSQERVNSKSKNRSKDRHLKVEGRDNRVRVPELAATRIFQLIHEPGLRTPGHTIEWLLHHVPASHFPKPPTTTTENPTYSSSLAASTAAEITRETKEKKEEPVDVALDANAL</sequence>
<evidence type="ECO:0000313" key="8">
    <source>
        <dbReference type="EMBL" id="TXG73816.1"/>
    </source>
</evidence>
<dbReference type="GO" id="GO:0043565">
    <property type="term" value="F:sequence-specific DNA binding"/>
    <property type="evidence" value="ECO:0007669"/>
    <property type="project" value="TreeGrafter"/>
</dbReference>
<feature type="compositionally biased region" description="Basic residues" evidence="6">
    <location>
        <begin position="9"/>
        <end position="19"/>
    </location>
</feature>
<protein>
    <recommendedName>
        <fullName evidence="7">TCP domain-containing protein</fullName>
    </recommendedName>
</protein>
<evidence type="ECO:0000256" key="6">
    <source>
        <dbReference type="SAM" id="MobiDB-lite"/>
    </source>
</evidence>
<comment type="subcellular location">
    <subcellularLocation>
        <location evidence="1">Nucleus</location>
    </subcellularLocation>
</comment>
<proteinExistence type="predicted"/>
<organism evidence="8 9">
    <name type="scientific">Acer yangbiense</name>
    <dbReference type="NCBI Taxonomy" id="1000413"/>
    <lineage>
        <taxon>Eukaryota</taxon>
        <taxon>Viridiplantae</taxon>
        <taxon>Streptophyta</taxon>
        <taxon>Embryophyta</taxon>
        <taxon>Tracheophyta</taxon>
        <taxon>Spermatophyta</taxon>
        <taxon>Magnoliopsida</taxon>
        <taxon>eudicotyledons</taxon>
        <taxon>Gunneridae</taxon>
        <taxon>Pentapetalae</taxon>
        <taxon>rosids</taxon>
        <taxon>malvids</taxon>
        <taxon>Sapindales</taxon>
        <taxon>Sapindaceae</taxon>
        <taxon>Hippocastanoideae</taxon>
        <taxon>Acereae</taxon>
        <taxon>Acer</taxon>
    </lineage>
</organism>